<dbReference type="RefSeq" id="WP_104427205.1">
    <property type="nucleotide sequence ID" value="NZ_PTIZ01000001.1"/>
</dbReference>
<dbReference type="Proteomes" id="UP000240010">
    <property type="component" value="Unassembled WGS sequence"/>
</dbReference>
<keyword evidence="1" id="KW-0812">Transmembrane</keyword>
<dbReference type="AlphaFoldDB" id="A0A2S6HK40"/>
<organism evidence="2 3">
    <name type="scientific">Methylobacter tundripaludum</name>
    <dbReference type="NCBI Taxonomy" id="173365"/>
    <lineage>
        <taxon>Bacteria</taxon>
        <taxon>Pseudomonadati</taxon>
        <taxon>Pseudomonadota</taxon>
        <taxon>Gammaproteobacteria</taxon>
        <taxon>Methylococcales</taxon>
        <taxon>Methylococcaceae</taxon>
        <taxon>Methylobacter</taxon>
    </lineage>
</organism>
<keyword evidence="1" id="KW-1133">Transmembrane helix</keyword>
<keyword evidence="1" id="KW-0472">Membrane</keyword>
<evidence type="ECO:0000313" key="3">
    <source>
        <dbReference type="Proteomes" id="UP000240010"/>
    </source>
</evidence>
<dbReference type="EMBL" id="PTIZ01000001">
    <property type="protein sequence ID" value="PPK77743.1"/>
    <property type="molecule type" value="Genomic_DNA"/>
</dbReference>
<proteinExistence type="predicted"/>
<reference evidence="2 3" key="1">
    <citation type="submission" date="2018-02" db="EMBL/GenBank/DDBJ databases">
        <title>Subsurface microbial communities from deep shales in Ohio and West Virginia, USA.</title>
        <authorList>
            <person name="Wrighton K."/>
        </authorList>
    </citation>
    <scope>NUCLEOTIDE SEQUENCE [LARGE SCALE GENOMIC DNA]</scope>
    <source>
        <strain evidence="2 3">OWC-DMM</strain>
    </source>
</reference>
<feature type="transmembrane region" description="Helical" evidence="1">
    <location>
        <begin position="51"/>
        <end position="68"/>
    </location>
</feature>
<accession>A0A2S6HK40</accession>
<evidence type="ECO:0000256" key="1">
    <source>
        <dbReference type="SAM" id="Phobius"/>
    </source>
</evidence>
<name>A0A2S6HK40_9GAMM</name>
<comment type="caution">
    <text evidence="2">The sequence shown here is derived from an EMBL/GenBank/DDBJ whole genome shotgun (WGS) entry which is preliminary data.</text>
</comment>
<protein>
    <submittedName>
        <fullName evidence="2">Uncharacterized protein</fullName>
    </submittedName>
</protein>
<sequence length="76" mass="8769">MNKNDDVNVLSEDELELERFAKQGNKLKWTWIIGTLVMVICIMYGDAAQWLLVVFIAIYIFITTAHYLRSVSSKNS</sequence>
<gene>
    <name evidence="2" type="ORF">B0F87_101122</name>
</gene>
<evidence type="ECO:0000313" key="2">
    <source>
        <dbReference type="EMBL" id="PPK77743.1"/>
    </source>
</evidence>
<feature type="transmembrane region" description="Helical" evidence="1">
    <location>
        <begin position="29"/>
        <end position="45"/>
    </location>
</feature>